<evidence type="ECO:0000313" key="3">
    <source>
        <dbReference type="Proteomes" id="UP001597459"/>
    </source>
</evidence>
<accession>A0ABW5N239</accession>
<dbReference type="RefSeq" id="WP_378258316.1">
    <property type="nucleotide sequence ID" value="NZ_JBHSJV010000001.1"/>
</dbReference>
<feature type="domain" description="FAD dependent oxidoreductase" evidence="1">
    <location>
        <begin position="3"/>
        <end position="325"/>
    </location>
</feature>
<dbReference type="EC" id="1.-.-.-" evidence="2"/>
<sequence length="345" mass="39057">MVDYIIVGFGIAGVSVTEELERRGKTYLVYEDSSQKASRVAAGVCNPVVLKRFTMAWRGGELMDGAISFYKGIEERLSQSFVDELPVLRRFNSVEEENLWYEAADRPVLREFLSENILKNKNEGIGAPFYLGKVHKTHKVALSQLLSSYMAYMKAKNSLIEEPFVHDDIEILDNGVVYKGVKARHLIFSEGYGMVQNPYFNQLPLVGNKGEYVIIKSETLRLKEAIKAAFFIVPLGNDLYKIGATYDHQDKSKETTEAARDKILKKMKEVLRCEYTIVSQESGIRPTVRDRRPLVGTHDTYKVLHLLNGLGTRGVLMGPFLAKQLLNSIEKGETLEAEYNINRFA</sequence>
<dbReference type="Pfam" id="PF01266">
    <property type="entry name" value="DAO"/>
    <property type="match status" value="1"/>
</dbReference>
<gene>
    <name evidence="2" type="ORF">ACFSTE_02435</name>
</gene>
<dbReference type="EMBL" id="JBHULX010000001">
    <property type="protein sequence ID" value="MFD2589670.1"/>
    <property type="molecule type" value="Genomic_DNA"/>
</dbReference>
<protein>
    <submittedName>
        <fullName evidence="2">NAD(P)/FAD-dependent oxidoreductase</fullName>
        <ecNumber evidence="2">1.-.-.-</ecNumber>
    </submittedName>
</protein>
<comment type="caution">
    <text evidence="2">The sequence shown here is derived from an EMBL/GenBank/DDBJ whole genome shotgun (WGS) entry which is preliminary data.</text>
</comment>
<dbReference type="InterPro" id="IPR006076">
    <property type="entry name" value="FAD-dep_OxRdtase"/>
</dbReference>
<reference evidence="3" key="1">
    <citation type="journal article" date="2019" name="Int. J. Syst. Evol. Microbiol.">
        <title>The Global Catalogue of Microorganisms (GCM) 10K type strain sequencing project: providing services to taxonomists for standard genome sequencing and annotation.</title>
        <authorList>
            <consortium name="The Broad Institute Genomics Platform"/>
            <consortium name="The Broad Institute Genome Sequencing Center for Infectious Disease"/>
            <person name="Wu L."/>
            <person name="Ma J."/>
        </authorList>
    </citation>
    <scope>NUCLEOTIDE SEQUENCE [LARGE SCALE GENOMIC DNA]</scope>
    <source>
        <strain evidence="3">KCTC 42423</strain>
    </source>
</reference>
<proteinExistence type="predicted"/>
<name>A0ABW5N239_9FLAO</name>
<keyword evidence="3" id="KW-1185">Reference proteome</keyword>
<dbReference type="Gene3D" id="3.30.9.10">
    <property type="entry name" value="D-Amino Acid Oxidase, subunit A, domain 2"/>
    <property type="match status" value="1"/>
</dbReference>
<dbReference type="PANTHER" id="PTHR13847">
    <property type="entry name" value="SARCOSINE DEHYDROGENASE-RELATED"/>
    <property type="match status" value="1"/>
</dbReference>
<evidence type="ECO:0000313" key="2">
    <source>
        <dbReference type="EMBL" id="MFD2589670.1"/>
    </source>
</evidence>
<keyword evidence="2" id="KW-0560">Oxidoreductase</keyword>
<dbReference type="SUPFAM" id="SSF51971">
    <property type="entry name" value="Nucleotide-binding domain"/>
    <property type="match status" value="1"/>
</dbReference>
<dbReference type="GO" id="GO:0016491">
    <property type="term" value="F:oxidoreductase activity"/>
    <property type="evidence" value="ECO:0007669"/>
    <property type="project" value="UniProtKB-KW"/>
</dbReference>
<organism evidence="2 3">
    <name type="scientific">Aquimarina hainanensis</name>
    <dbReference type="NCBI Taxonomy" id="1578017"/>
    <lineage>
        <taxon>Bacteria</taxon>
        <taxon>Pseudomonadati</taxon>
        <taxon>Bacteroidota</taxon>
        <taxon>Flavobacteriia</taxon>
        <taxon>Flavobacteriales</taxon>
        <taxon>Flavobacteriaceae</taxon>
        <taxon>Aquimarina</taxon>
    </lineage>
</organism>
<dbReference type="InterPro" id="IPR036188">
    <property type="entry name" value="FAD/NAD-bd_sf"/>
</dbReference>
<dbReference type="Gene3D" id="3.50.50.60">
    <property type="entry name" value="FAD/NAD(P)-binding domain"/>
    <property type="match status" value="1"/>
</dbReference>
<dbReference type="Proteomes" id="UP001597459">
    <property type="component" value="Unassembled WGS sequence"/>
</dbReference>
<evidence type="ECO:0000259" key="1">
    <source>
        <dbReference type="Pfam" id="PF01266"/>
    </source>
</evidence>